<feature type="domain" description="Fibronectin type-III" evidence="3">
    <location>
        <begin position="466"/>
        <end position="552"/>
    </location>
</feature>
<dbReference type="InterPro" id="IPR036116">
    <property type="entry name" value="FN3_sf"/>
</dbReference>
<feature type="domain" description="Fibronectin type-III" evidence="3">
    <location>
        <begin position="554"/>
        <end position="641"/>
    </location>
</feature>
<dbReference type="RefSeq" id="WP_083038598.1">
    <property type="nucleotide sequence ID" value="NZ_CP020557.1"/>
</dbReference>
<proteinExistence type="inferred from homology"/>
<evidence type="ECO:0000256" key="2">
    <source>
        <dbReference type="PROSITE-ProRule" id="PRU01240"/>
    </source>
</evidence>
<organism evidence="4 5">
    <name type="scientific">Paenibacillus larvae subsp. pulvifaciens</name>
    <dbReference type="NCBI Taxonomy" id="1477"/>
    <lineage>
        <taxon>Bacteria</taxon>
        <taxon>Bacillati</taxon>
        <taxon>Bacillota</taxon>
        <taxon>Bacilli</taxon>
        <taxon>Bacillales</taxon>
        <taxon>Paenibacillaceae</taxon>
        <taxon>Paenibacillus</taxon>
    </lineage>
</organism>
<protein>
    <recommendedName>
        <fullName evidence="3">Fibronectin type-III domain-containing protein</fullName>
    </recommendedName>
</protein>
<dbReference type="Pfam" id="PF00041">
    <property type="entry name" value="fn3"/>
    <property type="match status" value="4"/>
</dbReference>
<dbReference type="InterPro" id="IPR013783">
    <property type="entry name" value="Ig-like_fold"/>
</dbReference>
<gene>
    <name evidence="4" type="ORF">B7C51_03110</name>
</gene>
<evidence type="ECO:0000256" key="1">
    <source>
        <dbReference type="ARBA" id="ARBA00022737"/>
    </source>
</evidence>
<dbReference type="SUPFAM" id="SSF49265">
    <property type="entry name" value="Fibronectin type III"/>
    <property type="match status" value="2"/>
</dbReference>
<dbReference type="PANTHER" id="PTHR46708:SF11">
    <property type="entry name" value="RECEPTOR-TYPE TYROSINE-PROTEIN PHOSPHATASE ETA-LIKE"/>
    <property type="match status" value="1"/>
</dbReference>
<dbReference type="SUPFAM" id="SSF52743">
    <property type="entry name" value="Subtilisin-like"/>
    <property type="match status" value="1"/>
</dbReference>
<dbReference type="CDD" id="cd00063">
    <property type="entry name" value="FN3"/>
    <property type="match status" value="4"/>
</dbReference>
<accession>A0A1V0UPF3</accession>
<dbReference type="GO" id="GO:0004252">
    <property type="term" value="F:serine-type endopeptidase activity"/>
    <property type="evidence" value="ECO:0007669"/>
    <property type="project" value="InterPro"/>
</dbReference>
<evidence type="ECO:0000313" key="4">
    <source>
        <dbReference type="EMBL" id="ARF67011.1"/>
    </source>
</evidence>
<dbReference type="InterPro" id="IPR050991">
    <property type="entry name" value="ECM_Regulatory_Proteins"/>
</dbReference>
<sequence length="816" mass="90266">MDKTLKTQDECTKIIVKFKDQVLQSTPLVLEEENILTQGDNDFFSDFSGLEFNRLIFTVSPEDMIQDLKTYNLPKDLSLFHYYSVEVSKDQGDPQSIVDKLKQSSLVETAYIELPCVEHDIPHSVSAIEDRTKHGDVYAQPDRNPLFRKQDYLKAAPYGIDSQYAWSIPGGEGEGILFVDMEYTWLLDHEDLVDQQIGLVPGSVDSYPGDGAHGTAVLGIVVGTDNTVGIIGASPKAQAKGTSYPRENGKNNIADAIMSAALVMKPGDVLLTELGGDAGPLEGEQANFDAIKYATDKGITVVSTGGNNGLNLDTHKNKDGKNVFNRNSPDFKDSGAILVGAASSDLSHTRLSFSNYGNRIDVYAWGENVTTAYANLENMNIKNLYTDRFNGTSSAGAIIAGAAVNLQGIAKANLGRPFTPTEVRELLSDPNTGTPSNNPSFDQIGVMPDLKLIVNKLGIGSNLPGAPTGLQATDIETNSVTLKWNPSEINVGIQEYLIYRNDTLVGEGSSSTEFKDRGLLSNTEYRYTVKAVDVNGNVSLASKELKVKTLTDWGILYLEVTDIQTNSVTLKWSPSDNVSENNDAWYFIYVNGISQFGTKETEWTFNDLQASTKYRFRVQVKSEDENVLDISNEREVKTLADQTIVLEATDIQSNSVSLKWSPVSESADLWYYVYRNDRNGHVGGTTTPDFVDTFRLEANTEYRYRVQAVIDGKMDDPIAISNELKVKTLGDQTLVLEATDIQTDRVTLQWSPYDFDENQEPKYNVYCDGTIRKGAFEPVTTIERLQPNTEYTFKVSAAGDNWEDLQFSNEIKVRTK</sequence>
<dbReference type="Gene3D" id="2.60.40.10">
    <property type="entry name" value="Immunoglobulins"/>
    <property type="match status" value="4"/>
</dbReference>
<dbReference type="InterPro" id="IPR036852">
    <property type="entry name" value="Peptidase_S8/S53_dom_sf"/>
</dbReference>
<dbReference type="GO" id="GO:0006508">
    <property type="term" value="P:proteolysis"/>
    <property type="evidence" value="ECO:0007669"/>
    <property type="project" value="InterPro"/>
</dbReference>
<dbReference type="InterPro" id="IPR003961">
    <property type="entry name" value="FN3_dom"/>
</dbReference>
<name>A0A1V0UPF3_9BACL</name>
<dbReference type="InterPro" id="IPR034073">
    <property type="entry name" value="Subtilisin_DY-like_dom"/>
</dbReference>
<dbReference type="Gene3D" id="3.40.50.200">
    <property type="entry name" value="Peptidase S8/S53 domain"/>
    <property type="match status" value="1"/>
</dbReference>
<evidence type="ECO:0000313" key="5">
    <source>
        <dbReference type="Proteomes" id="UP000192727"/>
    </source>
</evidence>
<dbReference type="PROSITE" id="PS50853">
    <property type="entry name" value="FN3"/>
    <property type="match status" value="2"/>
</dbReference>
<dbReference type="InterPro" id="IPR000209">
    <property type="entry name" value="Peptidase_S8/S53_dom"/>
</dbReference>
<comment type="caution">
    <text evidence="2">Lacks conserved residue(s) required for the propagation of feature annotation.</text>
</comment>
<dbReference type="PROSITE" id="PS51892">
    <property type="entry name" value="SUBTILASE"/>
    <property type="match status" value="1"/>
</dbReference>
<keyword evidence="1" id="KW-0677">Repeat</keyword>
<dbReference type="EMBL" id="CP020557">
    <property type="protein sequence ID" value="ARF67011.1"/>
    <property type="molecule type" value="Genomic_DNA"/>
</dbReference>
<evidence type="ECO:0000259" key="3">
    <source>
        <dbReference type="PROSITE" id="PS50853"/>
    </source>
</evidence>
<dbReference type="CDD" id="cd04843">
    <property type="entry name" value="Peptidases_S8_11"/>
    <property type="match status" value="1"/>
</dbReference>
<dbReference type="PANTHER" id="PTHR46708">
    <property type="entry name" value="TENASCIN"/>
    <property type="match status" value="1"/>
</dbReference>
<dbReference type="Pfam" id="PF00082">
    <property type="entry name" value="Peptidase_S8"/>
    <property type="match status" value="1"/>
</dbReference>
<comment type="similarity">
    <text evidence="2">Belongs to the peptidase S8 family.</text>
</comment>
<reference evidence="4 5" key="1">
    <citation type="submission" date="2017-03" db="EMBL/GenBank/DDBJ databases">
        <title>Paenibacillus larvae genome sequencing.</title>
        <authorList>
            <person name="Dingman D.W."/>
        </authorList>
    </citation>
    <scope>NUCLEOTIDE SEQUENCE [LARGE SCALE GENOMIC DNA]</scope>
    <source>
        <strain evidence="4 5">SAG 10367</strain>
    </source>
</reference>
<dbReference type="Proteomes" id="UP000192727">
    <property type="component" value="Chromosome"/>
</dbReference>
<dbReference type="SMART" id="SM00060">
    <property type="entry name" value="FN3"/>
    <property type="match status" value="4"/>
</dbReference>
<dbReference type="AlphaFoldDB" id="A0A1V0UPF3"/>